<name>A0A1M7BGB4_9BRAD</name>
<proteinExistence type="predicted"/>
<evidence type="ECO:0000313" key="2">
    <source>
        <dbReference type="Proteomes" id="UP000189935"/>
    </source>
</evidence>
<dbReference type="GO" id="GO:0016706">
    <property type="term" value="F:2-oxoglutarate-dependent dioxygenase activity"/>
    <property type="evidence" value="ECO:0007669"/>
    <property type="project" value="UniProtKB-ARBA"/>
</dbReference>
<dbReference type="AlphaFoldDB" id="A0A1M7BGB4"/>
<accession>A0A1M7BGB4</accession>
<protein>
    <submittedName>
        <fullName evidence="1">Phytanoyl-CoA dioxygenase (PhyH)</fullName>
    </submittedName>
</protein>
<dbReference type="SUPFAM" id="SSF51197">
    <property type="entry name" value="Clavaminate synthase-like"/>
    <property type="match status" value="1"/>
</dbReference>
<dbReference type="InterPro" id="IPR008775">
    <property type="entry name" value="Phytyl_CoA_dOase-like"/>
</dbReference>
<keyword evidence="1" id="KW-0560">Oxidoreductase</keyword>
<sequence length="285" mass="32276">MLAMLKRPYPLVDHNGVLGHLSTDDVDAIGADLSLRGYHVFMQRLSDDLCDRLLEFALAAPCARRQMDGEATTESAAARYPREKPDAVLYDFREQDLINNGLIQNLMADRSIIAVAQNYLSAQPIVDVVAMWWSAASELPDKQAAQYWHFDMDRIKWLKFFVYLTDVGPENGPHSFVEGSHRRGGISKSLLQKGYSRLTDEEVSANYSPDKFIEFTAPRGTVIAEDTRGLHKGKHVTKRDRLVLQLQFSNSLFGGDYPKCTIRNPSSPQLVEMMANYPRLYSHYT</sequence>
<dbReference type="EMBL" id="LT670844">
    <property type="protein sequence ID" value="SHL53997.1"/>
    <property type="molecule type" value="Genomic_DNA"/>
</dbReference>
<organism evidence="1 2">
    <name type="scientific">Bradyrhizobium lablabi</name>
    <dbReference type="NCBI Taxonomy" id="722472"/>
    <lineage>
        <taxon>Bacteria</taxon>
        <taxon>Pseudomonadati</taxon>
        <taxon>Pseudomonadota</taxon>
        <taxon>Alphaproteobacteria</taxon>
        <taxon>Hyphomicrobiales</taxon>
        <taxon>Nitrobacteraceae</taxon>
        <taxon>Bradyrhizobium</taxon>
    </lineage>
</organism>
<dbReference type="Gene3D" id="2.60.120.620">
    <property type="entry name" value="q2cbj1_9rhob like domain"/>
    <property type="match status" value="1"/>
</dbReference>
<evidence type="ECO:0000313" key="1">
    <source>
        <dbReference type="EMBL" id="SHL53997.1"/>
    </source>
</evidence>
<reference evidence="1 2" key="1">
    <citation type="submission" date="2016-11" db="EMBL/GenBank/DDBJ databases">
        <authorList>
            <person name="Jaros S."/>
            <person name="Januszkiewicz K."/>
            <person name="Wedrychowicz H."/>
        </authorList>
    </citation>
    <scope>NUCLEOTIDE SEQUENCE [LARGE SCALE GENOMIC DNA]</scope>
    <source>
        <strain evidence="1 2">GAS499</strain>
    </source>
</reference>
<dbReference type="RefSeq" id="WP_172842142.1">
    <property type="nucleotide sequence ID" value="NZ_LT670844.1"/>
</dbReference>
<gene>
    <name evidence="1" type="ORF">SAMN05444159_6146</name>
</gene>
<dbReference type="Proteomes" id="UP000189935">
    <property type="component" value="Chromosome I"/>
</dbReference>
<keyword evidence="1" id="KW-0223">Dioxygenase</keyword>
<dbReference type="Pfam" id="PF05721">
    <property type="entry name" value="PhyH"/>
    <property type="match status" value="1"/>
</dbReference>